<proteinExistence type="inferred from homology"/>
<dbReference type="GO" id="GO:0005737">
    <property type="term" value="C:cytoplasm"/>
    <property type="evidence" value="ECO:0007669"/>
    <property type="project" value="UniProtKB-SubCell"/>
</dbReference>
<dbReference type="STRING" id="1056495.Calag_0486"/>
<evidence type="ECO:0000313" key="5">
    <source>
        <dbReference type="EMBL" id="AFZ70252.1"/>
    </source>
</evidence>
<dbReference type="Pfam" id="PF00561">
    <property type="entry name" value="Abhydrolase_1"/>
    <property type="match status" value="1"/>
</dbReference>
<dbReference type="PANTHER" id="PTHR46197">
    <property type="entry name" value="PROTEIN ABHD14B-LIKE"/>
    <property type="match status" value="1"/>
</dbReference>
<evidence type="ECO:0000259" key="4">
    <source>
        <dbReference type="Pfam" id="PF00561"/>
    </source>
</evidence>
<keyword evidence="5" id="KW-0012">Acyltransferase</keyword>
<evidence type="ECO:0000256" key="2">
    <source>
        <dbReference type="ARBA" id="ARBA00022490"/>
    </source>
</evidence>
<dbReference type="EMBL" id="CP003378">
    <property type="protein sequence ID" value="AFZ70252.1"/>
    <property type="molecule type" value="Genomic_DNA"/>
</dbReference>
<reference evidence="6" key="1">
    <citation type="submission" date="2012-03" db="EMBL/GenBank/DDBJ databases">
        <title>Complete genome of Caldisphaera lagunensis DSM 15908.</title>
        <authorList>
            <person name="Lucas S."/>
            <person name="Copeland A."/>
            <person name="Lapidus A."/>
            <person name="Glavina del Rio T."/>
            <person name="Dalin E."/>
            <person name="Tice H."/>
            <person name="Bruce D."/>
            <person name="Goodwin L."/>
            <person name="Pitluck S."/>
            <person name="Peters L."/>
            <person name="Mikhailova N."/>
            <person name="Teshima H."/>
            <person name="Kyrpides N."/>
            <person name="Mavromatis K."/>
            <person name="Ivanova N."/>
            <person name="Brettin T."/>
            <person name="Detter J.C."/>
            <person name="Han C."/>
            <person name="Larimer F."/>
            <person name="Land M."/>
            <person name="Hauser L."/>
            <person name="Markowitz V."/>
            <person name="Cheng J.-F."/>
            <person name="Hugenholtz P."/>
            <person name="Woyke T."/>
            <person name="Wu D."/>
            <person name="Spring S."/>
            <person name="Schroeder M."/>
            <person name="Brambilla E."/>
            <person name="Klenk H.-P."/>
            <person name="Eisen J.A."/>
        </authorList>
    </citation>
    <scope>NUCLEOTIDE SEQUENCE [LARGE SCALE GENOMIC DNA]</scope>
    <source>
        <strain evidence="6">DSM 15908 / JCM 11604 / IC-154</strain>
    </source>
</reference>
<dbReference type="eggNOG" id="arCOG01648">
    <property type="taxonomic scope" value="Archaea"/>
</dbReference>
<keyword evidence="5" id="KW-0808">Transferase</keyword>
<dbReference type="KEGG" id="clg:Calag_0486"/>
<keyword evidence="6" id="KW-1185">Reference proteome</keyword>
<evidence type="ECO:0000256" key="3">
    <source>
        <dbReference type="ARBA" id="ARBA00037942"/>
    </source>
</evidence>
<evidence type="ECO:0000256" key="1">
    <source>
        <dbReference type="ARBA" id="ARBA00004496"/>
    </source>
</evidence>
<keyword evidence="2" id="KW-0963">Cytoplasm</keyword>
<dbReference type="Gene3D" id="3.40.50.1820">
    <property type="entry name" value="alpha/beta hydrolase"/>
    <property type="match status" value="2"/>
</dbReference>
<dbReference type="AlphaFoldDB" id="L0AAU9"/>
<accession>L0AAU9</accession>
<dbReference type="HOGENOM" id="CLU_020336_28_1_2"/>
<dbReference type="InterPro" id="IPR029058">
    <property type="entry name" value="AB_hydrolase_fold"/>
</dbReference>
<sequence length="202" mass="22596">MRNMYTEKIVKVNGLNIHYYDDGNGYPVLLVPGIRYNAKTWIDVGTYDIIYNEKFRVISIDPPGQGKSDKGIYDEDTEYIFVKDFMDALGIKDAVIVGASSGGYAAAGVAANFPERVKGAVIVGGVRIINYKEKLKNMEGKPILLIWGTKDDIAPISNAHLILNSVKSSELIYLGTQHACYLEKPKEFNELIRNYLKNKIKI</sequence>
<evidence type="ECO:0000313" key="6">
    <source>
        <dbReference type="Proteomes" id="UP000010469"/>
    </source>
</evidence>
<dbReference type="Proteomes" id="UP000010469">
    <property type="component" value="Chromosome"/>
</dbReference>
<dbReference type="InterPro" id="IPR000073">
    <property type="entry name" value="AB_hydrolase_1"/>
</dbReference>
<dbReference type="FunCoup" id="L0AAU9">
    <property type="interactions" value="11"/>
</dbReference>
<protein>
    <submittedName>
        <fullName evidence="5">Putative hydrolase or acyltransferase of alpha/beta superfamily</fullName>
    </submittedName>
</protein>
<dbReference type="InParanoid" id="L0AAU9"/>
<feature type="domain" description="AB hydrolase-1" evidence="4">
    <location>
        <begin position="26"/>
        <end position="131"/>
    </location>
</feature>
<organism evidence="5 6">
    <name type="scientific">Caldisphaera lagunensis (strain DSM 15908 / JCM 11604 / ANMR 0165 / IC-154)</name>
    <dbReference type="NCBI Taxonomy" id="1056495"/>
    <lineage>
        <taxon>Archaea</taxon>
        <taxon>Thermoproteota</taxon>
        <taxon>Thermoprotei</taxon>
        <taxon>Acidilobales</taxon>
        <taxon>Caldisphaeraceae</taxon>
        <taxon>Caldisphaera</taxon>
    </lineage>
</organism>
<name>L0AAU9_CALLD</name>
<dbReference type="PRINTS" id="PR00111">
    <property type="entry name" value="ABHYDROLASE"/>
</dbReference>
<comment type="subcellular location">
    <subcellularLocation>
        <location evidence="1">Cytoplasm</location>
    </subcellularLocation>
</comment>
<dbReference type="PANTHER" id="PTHR46197:SF3">
    <property type="entry name" value="AB HYDROLASE-1 DOMAIN-CONTAINING PROTEIN"/>
    <property type="match status" value="1"/>
</dbReference>
<dbReference type="eggNOG" id="arCOG07416">
    <property type="taxonomic scope" value="Archaea"/>
</dbReference>
<keyword evidence="5" id="KW-0378">Hydrolase</keyword>
<dbReference type="GO" id="GO:0016787">
    <property type="term" value="F:hydrolase activity"/>
    <property type="evidence" value="ECO:0007669"/>
    <property type="project" value="UniProtKB-KW"/>
</dbReference>
<comment type="similarity">
    <text evidence="3">Belongs to the AB hydrolase superfamily. ABHD14 family.</text>
</comment>
<gene>
    <name evidence="5" type="ordered locus">Calag_0486</name>
</gene>
<dbReference type="GO" id="GO:0016746">
    <property type="term" value="F:acyltransferase activity"/>
    <property type="evidence" value="ECO:0007669"/>
    <property type="project" value="UniProtKB-KW"/>
</dbReference>
<dbReference type="SUPFAM" id="SSF53474">
    <property type="entry name" value="alpha/beta-Hydrolases"/>
    <property type="match status" value="1"/>
</dbReference>